<dbReference type="InterPro" id="IPR011992">
    <property type="entry name" value="EF-hand-dom_pair"/>
</dbReference>
<keyword evidence="1" id="KW-0677">Repeat</keyword>
<dbReference type="PANTHER" id="PTHR23048">
    <property type="entry name" value="MYOSIN LIGHT CHAIN 1, 3"/>
    <property type="match status" value="1"/>
</dbReference>
<accession>A0AAV7Z083</accession>
<proteinExistence type="predicted"/>
<dbReference type="CDD" id="cd00051">
    <property type="entry name" value="EFh"/>
    <property type="match status" value="1"/>
</dbReference>
<dbReference type="InterPro" id="IPR018247">
    <property type="entry name" value="EF_Hand_1_Ca_BS"/>
</dbReference>
<keyword evidence="2" id="KW-0106">Calcium</keyword>
<feature type="compositionally biased region" description="Low complexity" evidence="3">
    <location>
        <begin position="209"/>
        <end position="221"/>
    </location>
</feature>
<feature type="compositionally biased region" description="Basic and acidic residues" evidence="3">
    <location>
        <begin position="194"/>
        <end position="208"/>
    </location>
</feature>
<dbReference type="AlphaFoldDB" id="A0AAV7Z083"/>
<dbReference type="InterPro" id="IPR050230">
    <property type="entry name" value="CALM/Myosin/TropC-like"/>
</dbReference>
<name>A0AAV7Z083_9EUKA</name>
<gene>
    <name evidence="5" type="ORF">M0812_01564</name>
    <name evidence="6" type="ORF">M0813_00245</name>
</gene>
<dbReference type="FunFam" id="1.10.238.10:FF:000527">
    <property type="entry name" value="Calmodulin-3"/>
    <property type="match status" value="1"/>
</dbReference>
<dbReference type="EMBL" id="JAOAOG010000191">
    <property type="protein sequence ID" value="KAJ6241547.1"/>
    <property type="molecule type" value="Genomic_DNA"/>
</dbReference>
<protein>
    <submittedName>
        <fullName evidence="5">Calmodulin-like protein</fullName>
    </submittedName>
</protein>
<dbReference type="Gene3D" id="1.10.238.10">
    <property type="entry name" value="EF-hand"/>
    <property type="match status" value="2"/>
</dbReference>
<dbReference type="GO" id="GO:0005509">
    <property type="term" value="F:calcium ion binding"/>
    <property type="evidence" value="ECO:0007669"/>
    <property type="project" value="InterPro"/>
</dbReference>
<dbReference type="Proteomes" id="UP001146793">
    <property type="component" value="Unassembled WGS sequence"/>
</dbReference>
<reference evidence="6" key="1">
    <citation type="submission" date="2022-08" db="EMBL/GenBank/DDBJ databases">
        <title>Novel sulfate-reducing endosymbionts in the free-living metamonad Anaeramoeba.</title>
        <authorList>
            <person name="Jerlstrom-Hultqvist J."/>
            <person name="Cepicka I."/>
            <person name="Gallot-Lavallee L."/>
            <person name="Salas-Leiva D."/>
            <person name="Curtis B.A."/>
            <person name="Zahonova K."/>
            <person name="Pipaliya S."/>
            <person name="Dacks J."/>
            <person name="Roger A.J."/>
        </authorList>
    </citation>
    <scope>NUCLEOTIDE SEQUENCE</scope>
    <source>
        <strain evidence="6">Schooner1</strain>
    </source>
</reference>
<reference evidence="5" key="2">
    <citation type="submission" date="2022-08" db="EMBL/GenBank/DDBJ databases">
        <title>Novel sulphate-reducing endosymbionts in the free-living metamonad Anaeramoeba.</title>
        <authorList>
            <person name="Jerlstrom-Hultqvist J."/>
            <person name="Cepicka I."/>
            <person name="Gallot-Lavallee L."/>
            <person name="Salas-Leiva D."/>
            <person name="Curtis B.A."/>
            <person name="Zahonova K."/>
            <person name="Pipaliya S."/>
            <person name="Dacks J."/>
            <person name="Roger A.J."/>
        </authorList>
    </citation>
    <scope>NUCLEOTIDE SEQUENCE</scope>
    <source>
        <strain evidence="5">Busselton2</strain>
    </source>
</reference>
<comment type="caution">
    <text evidence="5">The sequence shown here is derived from an EMBL/GenBank/DDBJ whole genome shotgun (WGS) entry which is preliminary data.</text>
</comment>
<evidence type="ECO:0000256" key="2">
    <source>
        <dbReference type="ARBA" id="ARBA00022837"/>
    </source>
</evidence>
<feature type="compositionally biased region" description="Basic and acidic residues" evidence="3">
    <location>
        <begin position="238"/>
        <end position="258"/>
    </location>
</feature>
<sequence>MVDCLSTVQLNELLESFRLFDRDGDGLISPKELRLVIQSLGHNPSLEEAKEMISEIDLDGNGQIDFVEFLSYLGQNLVTENHRVGLEKTFSMLDEDGDGFITISDLRKLGTKVGEVIPEEELNLMISLGDKTGSGKLSCEDFVNMMLSGSSLTLEKNEKEKSEDEKLSSNSEKKNKSGSESNSDSDSDSGSNDELNKNLNEKDIKTKSSSESGSKSGSESGSKSESESGSKSGSESGSKSKSDTENEEKSKKSETSEN</sequence>
<dbReference type="EMBL" id="JANTQA010000042">
    <property type="protein sequence ID" value="KAJ3434452.1"/>
    <property type="molecule type" value="Genomic_DNA"/>
</dbReference>
<evidence type="ECO:0000313" key="6">
    <source>
        <dbReference type="EMBL" id="KAJ6241547.1"/>
    </source>
</evidence>
<feature type="domain" description="EF-hand" evidence="4">
    <location>
        <begin position="81"/>
        <end position="116"/>
    </location>
</feature>
<feature type="compositionally biased region" description="Basic and acidic residues" evidence="3">
    <location>
        <begin position="155"/>
        <end position="177"/>
    </location>
</feature>
<dbReference type="SMART" id="SM00054">
    <property type="entry name" value="EFh"/>
    <property type="match status" value="4"/>
</dbReference>
<dbReference type="SUPFAM" id="SSF47473">
    <property type="entry name" value="EF-hand"/>
    <property type="match status" value="1"/>
</dbReference>
<dbReference type="PROSITE" id="PS50222">
    <property type="entry name" value="EF_HAND_2"/>
    <property type="match status" value="4"/>
</dbReference>
<dbReference type="GO" id="GO:0016460">
    <property type="term" value="C:myosin II complex"/>
    <property type="evidence" value="ECO:0007669"/>
    <property type="project" value="TreeGrafter"/>
</dbReference>
<dbReference type="Pfam" id="PF13499">
    <property type="entry name" value="EF-hand_7"/>
    <property type="match status" value="2"/>
</dbReference>
<dbReference type="InterPro" id="IPR002048">
    <property type="entry name" value="EF_hand_dom"/>
</dbReference>
<feature type="domain" description="EF-hand" evidence="4">
    <location>
        <begin position="44"/>
        <end position="79"/>
    </location>
</feature>
<feature type="domain" description="EF-hand" evidence="4">
    <location>
        <begin position="117"/>
        <end position="152"/>
    </location>
</feature>
<evidence type="ECO:0000313" key="7">
    <source>
        <dbReference type="Proteomes" id="UP001146793"/>
    </source>
</evidence>
<evidence type="ECO:0000313" key="5">
    <source>
        <dbReference type="EMBL" id="KAJ3434452.1"/>
    </source>
</evidence>
<dbReference type="PROSITE" id="PS00018">
    <property type="entry name" value="EF_HAND_1"/>
    <property type="match status" value="3"/>
</dbReference>
<feature type="region of interest" description="Disordered" evidence="3">
    <location>
        <begin position="153"/>
        <end position="258"/>
    </location>
</feature>
<dbReference type="PANTHER" id="PTHR23048:SF0">
    <property type="entry name" value="CALMODULIN LIKE 3"/>
    <property type="match status" value="1"/>
</dbReference>
<evidence type="ECO:0000313" key="8">
    <source>
        <dbReference type="Proteomes" id="UP001150062"/>
    </source>
</evidence>
<dbReference type="Proteomes" id="UP001150062">
    <property type="component" value="Unassembled WGS sequence"/>
</dbReference>
<keyword evidence="8" id="KW-1185">Reference proteome</keyword>
<evidence type="ECO:0000259" key="4">
    <source>
        <dbReference type="PROSITE" id="PS50222"/>
    </source>
</evidence>
<evidence type="ECO:0000256" key="1">
    <source>
        <dbReference type="ARBA" id="ARBA00022737"/>
    </source>
</evidence>
<evidence type="ECO:0000256" key="3">
    <source>
        <dbReference type="SAM" id="MobiDB-lite"/>
    </source>
</evidence>
<feature type="compositionally biased region" description="Low complexity" evidence="3">
    <location>
        <begin position="178"/>
        <end position="193"/>
    </location>
</feature>
<organism evidence="5 7">
    <name type="scientific">Anaeramoeba flamelloides</name>
    <dbReference type="NCBI Taxonomy" id="1746091"/>
    <lineage>
        <taxon>Eukaryota</taxon>
        <taxon>Metamonada</taxon>
        <taxon>Anaeramoebidae</taxon>
        <taxon>Anaeramoeba</taxon>
    </lineage>
</organism>
<feature type="domain" description="EF-hand" evidence="4">
    <location>
        <begin position="8"/>
        <end position="43"/>
    </location>
</feature>